<evidence type="ECO:0008006" key="4">
    <source>
        <dbReference type="Google" id="ProtNLM"/>
    </source>
</evidence>
<comment type="similarity">
    <text evidence="1">Belongs to the histidine acid phosphatase family.</text>
</comment>
<dbReference type="GO" id="GO:0016791">
    <property type="term" value="F:phosphatase activity"/>
    <property type="evidence" value="ECO:0007669"/>
    <property type="project" value="TreeGrafter"/>
</dbReference>
<dbReference type="STRING" id="1036808.A0A0C3D5E3"/>
<dbReference type="PANTHER" id="PTHR11567">
    <property type="entry name" value="ACID PHOSPHATASE-RELATED"/>
    <property type="match status" value="1"/>
</dbReference>
<dbReference type="SUPFAM" id="SSF53254">
    <property type="entry name" value="Phosphoglycerate mutase-like"/>
    <property type="match status" value="1"/>
</dbReference>
<dbReference type="OrthoDB" id="10262962at2759"/>
<dbReference type="InterPro" id="IPR029033">
    <property type="entry name" value="His_PPase_superfam"/>
</dbReference>
<dbReference type="PANTHER" id="PTHR11567:SF195">
    <property type="entry name" value="ACID PHOSPHATASE, PUTATIVE (AFU_ORTHOLOGUE AFUA_3G14570)-RELATED"/>
    <property type="match status" value="1"/>
</dbReference>
<evidence type="ECO:0000256" key="1">
    <source>
        <dbReference type="ARBA" id="ARBA00005375"/>
    </source>
</evidence>
<proteinExistence type="inferred from homology"/>
<dbReference type="InterPro" id="IPR050645">
    <property type="entry name" value="Histidine_acid_phosphatase"/>
</dbReference>
<accession>A0A0C3D5E3</accession>
<dbReference type="HOGENOM" id="CLU_030126_0_0_1"/>
<protein>
    <recommendedName>
        <fullName evidence="4">Acid phosphatase</fullName>
    </recommendedName>
</protein>
<dbReference type="InParanoid" id="A0A0C3D5E3"/>
<dbReference type="EMBL" id="KN822249">
    <property type="protein sequence ID" value="KIM51609.1"/>
    <property type="molecule type" value="Genomic_DNA"/>
</dbReference>
<evidence type="ECO:0000313" key="3">
    <source>
        <dbReference type="Proteomes" id="UP000053989"/>
    </source>
</evidence>
<sequence>MQDSLHISTFSVYNSSTTPSELPWSTYNYCNAPHINADHYSLPNENSTLVFVAMVMRHHKRTPDNLYPSEHTLNPPSGWNCSDPTYAYAAGTARIFAEVNVPTNHPFGGRVWAGTCDAGQMTSGGVEDAIRHGRDFWGVYHDKVGFVERVCEEEIYVRTSGELRTQVVAGAMLYGMDPKTAGMNWGVHTQPANIDSLVPAYACPAAGELRSAAESTSAWKEHLAQYKPLQRRLDDTLGTGGREDWHSWYDHFFDSFTSRTCHSHPLPCNVSGGCISEEDAANVFAIGDWEYNYLFNTAPQAREYIRLTFGVFFAELAHTFQRVGAQVRTAHTRHKMHMYIGHDGSMVRLASGLGLGEVHGLRWPAMGSEIVMEVWRTSDDHLFVRVLHEGSPVHPPLDWISLAAFIHLLEDLVPQNLAEACVLGEGVQ</sequence>
<reference evidence="3" key="2">
    <citation type="submission" date="2015-01" db="EMBL/GenBank/DDBJ databases">
        <title>Evolutionary Origins and Diversification of the Mycorrhizal Mutualists.</title>
        <authorList>
            <consortium name="DOE Joint Genome Institute"/>
            <consortium name="Mycorrhizal Genomics Consortium"/>
            <person name="Kohler A."/>
            <person name="Kuo A."/>
            <person name="Nagy L.G."/>
            <person name="Floudas D."/>
            <person name="Copeland A."/>
            <person name="Barry K.W."/>
            <person name="Cichocki N."/>
            <person name="Veneault-Fourrey C."/>
            <person name="LaButti K."/>
            <person name="Lindquist E.A."/>
            <person name="Lipzen A."/>
            <person name="Lundell T."/>
            <person name="Morin E."/>
            <person name="Murat C."/>
            <person name="Riley R."/>
            <person name="Ohm R."/>
            <person name="Sun H."/>
            <person name="Tunlid A."/>
            <person name="Henrissat B."/>
            <person name="Grigoriev I.V."/>
            <person name="Hibbett D.S."/>
            <person name="Martin F."/>
        </authorList>
    </citation>
    <scope>NUCLEOTIDE SEQUENCE [LARGE SCALE GENOMIC DNA]</scope>
    <source>
        <strain evidence="3">Foug A</strain>
    </source>
</reference>
<organism evidence="2 3">
    <name type="scientific">Scleroderma citrinum Foug A</name>
    <dbReference type="NCBI Taxonomy" id="1036808"/>
    <lineage>
        <taxon>Eukaryota</taxon>
        <taxon>Fungi</taxon>
        <taxon>Dikarya</taxon>
        <taxon>Basidiomycota</taxon>
        <taxon>Agaricomycotina</taxon>
        <taxon>Agaricomycetes</taxon>
        <taxon>Agaricomycetidae</taxon>
        <taxon>Boletales</taxon>
        <taxon>Sclerodermatineae</taxon>
        <taxon>Sclerodermataceae</taxon>
        <taxon>Scleroderma</taxon>
    </lineage>
</organism>
<dbReference type="Gene3D" id="3.40.50.1240">
    <property type="entry name" value="Phosphoglycerate mutase-like"/>
    <property type="match status" value="1"/>
</dbReference>
<gene>
    <name evidence="2" type="ORF">SCLCIDRAFT_142949</name>
</gene>
<dbReference type="InterPro" id="IPR000560">
    <property type="entry name" value="His_Pase_clade-2"/>
</dbReference>
<name>A0A0C3D5E3_9AGAM</name>
<evidence type="ECO:0000313" key="2">
    <source>
        <dbReference type="EMBL" id="KIM51609.1"/>
    </source>
</evidence>
<dbReference type="AlphaFoldDB" id="A0A0C3D5E3"/>
<dbReference type="Proteomes" id="UP000053989">
    <property type="component" value="Unassembled WGS sequence"/>
</dbReference>
<dbReference type="Pfam" id="PF00328">
    <property type="entry name" value="His_Phos_2"/>
    <property type="match status" value="1"/>
</dbReference>
<reference evidence="2 3" key="1">
    <citation type="submission" date="2014-04" db="EMBL/GenBank/DDBJ databases">
        <authorList>
            <consortium name="DOE Joint Genome Institute"/>
            <person name="Kuo A."/>
            <person name="Kohler A."/>
            <person name="Nagy L.G."/>
            <person name="Floudas D."/>
            <person name="Copeland A."/>
            <person name="Barry K.W."/>
            <person name="Cichocki N."/>
            <person name="Veneault-Fourrey C."/>
            <person name="LaButti K."/>
            <person name="Lindquist E.A."/>
            <person name="Lipzen A."/>
            <person name="Lundell T."/>
            <person name="Morin E."/>
            <person name="Murat C."/>
            <person name="Sun H."/>
            <person name="Tunlid A."/>
            <person name="Henrissat B."/>
            <person name="Grigoriev I.V."/>
            <person name="Hibbett D.S."/>
            <person name="Martin F."/>
            <person name="Nordberg H.P."/>
            <person name="Cantor M.N."/>
            <person name="Hua S.X."/>
        </authorList>
    </citation>
    <scope>NUCLEOTIDE SEQUENCE [LARGE SCALE GENOMIC DNA]</scope>
    <source>
        <strain evidence="2 3">Foug A</strain>
    </source>
</reference>
<keyword evidence="3" id="KW-1185">Reference proteome</keyword>